<accession>A0A8J2X5G3</accession>
<keyword evidence="5" id="KW-1185">Reference proteome</keyword>
<keyword evidence="1" id="KW-0677">Repeat</keyword>
<dbReference type="InterPro" id="IPR050745">
    <property type="entry name" value="Multifunctional_regulatory"/>
</dbReference>
<dbReference type="InterPro" id="IPR002110">
    <property type="entry name" value="Ankyrin_rpt"/>
</dbReference>
<dbReference type="Gene3D" id="1.25.40.20">
    <property type="entry name" value="Ankyrin repeat-containing domain"/>
    <property type="match status" value="2"/>
</dbReference>
<dbReference type="InterPro" id="IPR036770">
    <property type="entry name" value="Ankyrin_rpt-contain_sf"/>
</dbReference>
<evidence type="ECO:0000256" key="2">
    <source>
        <dbReference type="ARBA" id="ARBA00023043"/>
    </source>
</evidence>
<organism evidence="4 5">
    <name type="scientific">Pelagomonas calceolata</name>
    <dbReference type="NCBI Taxonomy" id="35677"/>
    <lineage>
        <taxon>Eukaryota</taxon>
        <taxon>Sar</taxon>
        <taxon>Stramenopiles</taxon>
        <taxon>Ochrophyta</taxon>
        <taxon>Pelagophyceae</taxon>
        <taxon>Pelagomonadales</taxon>
        <taxon>Pelagomonadaceae</taxon>
        <taxon>Pelagomonas</taxon>
    </lineage>
</organism>
<sequence length="386" mass="39775">MPRIVYVVAALTTTAHALRQTNAARLTLFGDGCGFRAARLDAAIREHPAVVAAARRGRLGPILRFIREVFGVEDATDLIEATPQLASTPLAVLAARHAYLRRVGAPHGAQLATPGLRPPLLGDLCATPATHDDFAEACGGDAGDVAALVAAFRRGGRRAAADGDARLVRDLLAHGWAPAQDRDRRGASAAHVAAGRGAVDVLSALIASDAALARDRDAAGATSLHWAACGVRGNAAGTGFEEGAAELLLSAGADACATTHDGNAVIHWAAWQGGVSAVRTLLAAGADAHVANDRGCTCAHWAAAGGDTATLAYLRDVCRVDLRAPNAAGHTPLEHACAYKRTDIVSWLVSEEVVDPRAVEYALRVAALDADDANLNAIAGMLVPNI</sequence>
<dbReference type="Proteomes" id="UP000789595">
    <property type="component" value="Unassembled WGS sequence"/>
</dbReference>
<dbReference type="PROSITE" id="PS50297">
    <property type="entry name" value="ANK_REP_REGION"/>
    <property type="match status" value="1"/>
</dbReference>
<evidence type="ECO:0000256" key="3">
    <source>
        <dbReference type="PROSITE-ProRule" id="PRU00023"/>
    </source>
</evidence>
<name>A0A8J2X5G3_9STRA</name>
<dbReference type="EMBL" id="CAKKNE010000005">
    <property type="protein sequence ID" value="CAH0375941.1"/>
    <property type="molecule type" value="Genomic_DNA"/>
</dbReference>
<dbReference type="OrthoDB" id="41909at2759"/>
<evidence type="ECO:0000313" key="5">
    <source>
        <dbReference type="Proteomes" id="UP000789595"/>
    </source>
</evidence>
<dbReference type="SUPFAM" id="SSF48403">
    <property type="entry name" value="Ankyrin repeat"/>
    <property type="match status" value="1"/>
</dbReference>
<dbReference type="PANTHER" id="PTHR24189">
    <property type="entry name" value="MYOTROPHIN"/>
    <property type="match status" value="1"/>
</dbReference>
<gene>
    <name evidence="4" type="ORF">PECAL_5P04940</name>
</gene>
<comment type="caution">
    <text evidence="4">The sequence shown here is derived from an EMBL/GenBank/DDBJ whole genome shotgun (WGS) entry which is preliminary data.</text>
</comment>
<feature type="repeat" description="ANK" evidence="3">
    <location>
        <begin position="261"/>
        <end position="293"/>
    </location>
</feature>
<proteinExistence type="predicted"/>
<dbReference type="Pfam" id="PF12796">
    <property type="entry name" value="Ank_2"/>
    <property type="match status" value="2"/>
</dbReference>
<dbReference type="PROSITE" id="PS50088">
    <property type="entry name" value="ANK_REPEAT"/>
    <property type="match status" value="1"/>
</dbReference>
<dbReference type="PANTHER" id="PTHR24189:SF50">
    <property type="entry name" value="ANKYRIN REPEAT AND SOCS BOX PROTEIN 2"/>
    <property type="match status" value="1"/>
</dbReference>
<evidence type="ECO:0000313" key="4">
    <source>
        <dbReference type="EMBL" id="CAH0375941.1"/>
    </source>
</evidence>
<protein>
    <submittedName>
        <fullName evidence="4">Uncharacterized protein</fullName>
    </submittedName>
</protein>
<reference evidence="4" key="1">
    <citation type="submission" date="2021-11" db="EMBL/GenBank/DDBJ databases">
        <authorList>
            <consortium name="Genoscope - CEA"/>
            <person name="William W."/>
        </authorList>
    </citation>
    <scope>NUCLEOTIDE SEQUENCE</scope>
</reference>
<keyword evidence="2 3" id="KW-0040">ANK repeat</keyword>
<dbReference type="AlphaFoldDB" id="A0A8J2X5G3"/>
<evidence type="ECO:0000256" key="1">
    <source>
        <dbReference type="ARBA" id="ARBA00022737"/>
    </source>
</evidence>
<dbReference type="SMART" id="SM00248">
    <property type="entry name" value="ANK"/>
    <property type="match status" value="5"/>
</dbReference>